<dbReference type="Proteomes" id="UP000187429">
    <property type="component" value="Unassembled WGS sequence"/>
</dbReference>
<protein>
    <submittedName>
        <fullName evidence="1">Uncharacterized protein</fullName>
    </submittedName>
</protein>
<name>A0A1R1XRD5_9FUNG</name>
<organism evidence="1 2">
    <name type="scientific">Smittium culicis</name>
    <dbReference type="NCBI Taxonomy" id="133412"/>
    <lineage>
        <taxon>Eukaryota</taxon>
        <taxon>Fungi</taxon>
        <taxon>Fungi incertae sedis</taxon>
        <taxon>Zoopagomycota</taxon>
        <taxon>Kickxellomycotina</taxon>
        <taxon>Harpellomycetes</taxon>
        <taxon>Harpellales</taxon>
        <taxon>Legeriomycetaceae</taxon>
        <taxon>Smittium</taxon>
    </lineage>
</organism>
<accession>A0A1R1XRD5</accession>
<comment type="caution">
    <text evidence="1">The sequence shown here is derived from an EMBL/GenBank/DDBJ whole genome shotgun (WGS) entry which is preliminary data.</text>
</comment>
<sequence>MEQANEASASANFYRHFRAQDNPGIDTFVDPEIMFTSTMTALLSEVPATLTQVRLDNLHKKLDLPEAPAQLIESETKPLMDKEVLDSLIEN</sequence>
<proteinExistence type="predicted"/>
<dbReference type="OrthoDB" id="5545891at2759"/>
<evidence type="ECO:0000313" key="1">
    <source>
        <dbReference type="EMBL" id="OMJ17109.1"/>
    </source>
</evidence>
<reference evidence="2" key="1">
    <citation type="submission" date="2017-01" db="EMBL/GenBank/DDBJ databases">
        <authorList>
            <person name="Wang Y."/>
            <person name="White M."/>
            <person name="Kvist S."/>
            <person name="Moncalvo J.-M."/>
        </authorList>
    </citation>
    <scope>NUCLEOTIDE SEQUENCE [LARGE SCALE GENOMIC DNA]</scope>
    <source>
        <strain evidence="2">ID-206-W2</strain>
    </source>
</reference>
<keyword evidence="2" id="KW-1185">Reference proteome</keyword>
<gene>
    <name evidence="1" type="ORF">AYI69_g7561</name>
</gene>
<evidence type="ECO:0000313" key="2">
    <source>
        <dbReference type="Proteomes" id="UP000187429"/>
    </source>
</evidence>
<dbReference type="AlphaFoldDB" id="A0A1R1XRD5"/>
<dbReference type="EMBL" id="LSSM01003688">
    <property type="protein sequence ID" value="OMJ17109.1"/>
    <property type="molecule type" value="Genomic_DNA"/>
</dbReference>